<protein>
    <recommendedName>
        <fullName evidence="3">GIY-YIG nuclease family protein</fullName>
    </recommendedName>
</protein>
<proteinExistence type="predicted"/>
<evidence type="ECO:0000313" key="1">
    <source>
        <dbReference type="EMBL" id="QBK26179.1"/>
    </source>
</evidence>
<accession>A0A4P6USA2</accession>
<name>A0A4P6USA2_9BACL</name>
<evidence type="ECO:0000313" key="2">
    <source>
        <dbReference type="Proteomes" id="UP000291151"/>
    </source>
</evidence>
<keyword evidence="2" id="KW-1185">Reference proteome</keyword>
<organism evidence="1 2">
    <name type="scientific">Ureibacillus thermophilus</name>
    <dbReference type="NCBI Taxonomy" id="367743"/>
    <lineage>
        <taxon>Bacteria</taxon>
        <taxon>Bacillati</taxon>
        <taxon>Bacillota</taxon>
        <taxon>Bacilli</taxon>
        <taxon>Bacillales</taxon>
        <taxon>Caryophanaceae</taxon>
        <taxon>Ureibacillus</taxon>
    </lineage>
</organism>
<evidence type="ECO:0008006" key="3">
    <source>
        <dbReference type="Google" id="ProtNLM"/>
    </source>
</evidence>
<dbReference type="AlphaFoldDB" id="A0A4P6USA2"/>
<sequence length="208" mass="25201">MYVKINDQLYHFHRIRIELLDRNIREPYRFFDKKTIRELLQHQRYQYLREKVYSEYKEILDLPAGTALYHLKLNNDSFYKEFLNRYGDLVYCHFNVKGNESLLNKKGVYLIIMDDHIVFAVICNNKFKLRFNQHIGNVSPKACYRDGTATHCHINAKIADYYNDSNIYFQVCPLTDLEEMKLVKNWIIDRFEPLWNLRFGNDVIYSYN</sequence>
<gene>
    <name evidence="1" type="ORF">DKZ56_10090</name>
</gene>
<dbReference type="RefSeq" id="WP_208649869.1">
    <property type="nucleotide sequence ID" value="NZ_CP036528.1"/>
</dbReference>
<dbReference type="EMBL" id="CP036528">
    <property type="protein sequence ID" value="QBK26179.1"/>
    <property type="molecule type" value="Genomic_DNA"/>
</dbReference>
<dbReference type="KEGG" id="uth:DKZ56_10090"/>
<dbReference type="Proteomes" id="UP000291151">
    <property type="component" value="Chromosome"/>
</dbReference>
<reference evidence="1 2" key="1">
    <citation type="submission" date="2019-02" db="EMBL/GenBank/DDBJ databases">
        <title>Ureibacillus thermophilus.</title>
        <authorList>
            <person name="Sunny J.S."/>
            <person name="Natarajan A."/>
            <person name="Saleena L.M."/>
        </authorList>
    </citation>
    <scope>NUCLEOTIDE SEQUENCE [LARGE SCALE GENOMIC DNA]</scope>
    <source>
        <strain evidence="1 2">LM102</strain>
    </source>
</reference>